<feature type="binding site" evidence="1">
    <location>
        <position position="236"/>
    </location>
    <ligand>
        <name>Mg(2+)</name>
        <dbReference type="ChEBI" id="CHEBI:18420"/>
        <label>3</label>
    </ligand>
</feature>
<feature type="domain" description="PurM-like C-terminal" evidence="3">
    <location>
        <begin position="164"/>
        <end position="280"/>
    </location>
</feature>
<dbReference type="InterPro" id="IPR036921">
    <property type="entry name" value="PurM-like_N_sf"/>
</dbReference>
<dbReference type="HAMAP" id="MF_02128">
    <property type="entry name" value="TMP_kinase"/>
    <property type="match status" value="1"/>
</dbReference>
<comment type="pathway">
    <text evidence="1">Cofactor biosynthesis; thiamine diphosphate biosynthesis; thiamine diphosphate from thiamine phosphate: step 1/1.</text>
</comment>
<dbReference type="Pfam" id="PF02769">
    <property type="entry name" value="AIRS_C"/>
    <property type="match status" value="1"/>
</dbReference>
<dbReference type="SUPFAM" id="SSF55326">
    <property type="entry name" value="PurM N-terminal domain-like"/>
    <property type="match status" value="1"/>
</dbReference>
<dbReference type="GO" id="GO:0009030">
    <property type="term" value="F:thiamine-phosphate kinase activity"/>
    <property type="evidence" value="ECO:0007669"/>
    <property type="project" value="UniProtKB-UniRule"/>
</dbReference>
<reference evidence="4 5" key="1">
    <citation type="submission" date="2018-02" db="EMBL/GenBank/DDBJ databases">
        <title>Complete genome of the streamlined marine actinobacterium Pontimonas salivibrio CL-TW6 adapted to coastal planktonic lifestype.</title>
        <authorList>
            <person name="Cho B.C."/>
            <person name="Hardies S.C."/>
            <person name="Jang G.I."/>
            <person name="Hwang C.Y."/>
        </authorList>
    </citation>
    <scope>NUCLEOTIDE SEQUENCE [LARGE SCALE GENOMIC DNA]</scope>
    <source>
        <strain evidence="4 5">CL-TW6</strain>
    </source>
</reference>
<dbReference type="RefSeq" id="WP_245867986.1">
    <property type="nucleotide sequence ID" value="NZ_CP026923.1"/>
</dbReference>
<gene>
    <name evidence="1" type="primary">thiL</name>
    <name evidence="4" type="ORF">C3B54_11577</name>
</gene>
<dbReference type="UniPathway" id="UPA00060">
    <property type="reaction ID" value="UER00142"/>
</dbReference>
<feature type="binding site" evidence="1">
    <location>
        <position position="40"/>
    </location>
    <ligand>
        <name>Mg(2+)</name>
        <dbReference type="ChEBI" id="CHEBI:18420"/>
        <label>3</label>
    </ligand>
</feature>
<keyword evidence="1" id="KW-0784">Thiamine biosynthesis</keyword>
<keyword evidence="1 4" id="KW-0418">Kinase</keyword>
<dbReference type="GO" id="GO:0009229">
    <property type="term" value="P:thiamine diphosphate biosynthetic process"/>
    <property type="evidence" value="ECO:0007669"/>
    <property type="project" value="UniProtKB-UniRule"/>
</dbReference>
<dbReference type="InterPro" id="IPR006283">
    <property type="entry name" value="ThiL-like"/>
</dbReference>
<dbReference type="GO" id="GO:0009228">
    <property type="term" value="P:thiamine biosynthetic process"/>
    <property type="evidence" value="ECO:0007669"/>
    <property type="project" value="UniProtKB-KW"/>
</dbReference>
<feature type="binding site" evidence="1">
    <location>
        <position position="160"/>
    </location>
    <ligand>
        <name>ATP</name>
        <dbReference type="ChEBI" id="CHEBI:30616"/>
    </ligand>
</feature>
<feature type="binding site" evidence="1">
    <location>
        <position position="273"/>
    </location>
    <ligand>
        <name>substrate</name>
    </ligand>
</feature>
<feature type="binding site" evidence="1">
    <location>
        <position position="135"/>
    </location>
    <ligand>
        <name>Mg(2+)</name>
        <dbReference type="ChEBI" id="CHEBI:18420"/>
        <label>1</label>
    </ligand>
</feature>
<dbReference type="PANTHER" id="PTHR30270">
    <property type="entry name" value="THIAMINE-MONOPHOSPHATE KINASE"/>
    <property type="match status" value="1"/>
</dbReference>
<feature type="binding site" evidence="1">
    <location>
        <position position="341"/>
    </location>
    <ligand>
        <name>substrate</name>
    </ligand>
</feature>
<evidence type="ECO:0000313" key="4">
    <source>
        <dbReference type="EMBL" id="AVG23563.1"/>
    </source>
</evidence>
<dbReference type="GO" id="GO:0005524">
    <property type="term" value="F:ATP binding"/>
    <property type="evidence" value="ECO:0007669"/>
    <property type="project" value="UniProtKB-UniRule"/>
</dbReference>
<accession>A0A2L2BPG4</accession>
<feature type="binding site" evidence="1">
    <location>
        <position position="56"/>
    </location>
    <ligand>
        <name>Mg(2+)</name>
        <dbReference type="ChEBI" id="CHEBI:18420"/>
        <label>2</label>
    </ligand>
</feature>
<feature type="binding site" evidence="1">
    <location>
        <position position="40"/>
    </location>
    <ligand>
        <name>Mg(2+)</name>
        <dbReference type="ChEBI" id="CHEBI:18420"/>
        <label>4</label>
    </ligand>
</feature>
<dbReference type="CDD" id="cd02194">
    <property type="entry name" value="ThiL"/>
    <property type="match status" value="1"/>
</dbReference>
<feature type="binding site" evidence="1">
    <location>
        <position position="238"/>
    </location>
    <ligand>
        <name>ATP</name>
        <dbReference type="ChEBI" id="CHEBI:30616"/>
    </ligand>
</feature>
<dbReference type="Gene3D" id="3.30.1330.10">
    <property type="entry name" value="PurM-like, N-terminal domain"/>
    <property type="match status" value="1"/>
</dbReference>
<comment type="caution">
    <text evidence="1">Lacks conserved residue(s) required for the propagation of feature annotation.</text>
</comment>
<keyword evidence="1" id="KW-0460">Magnesium</keyword>
<keyword evidence="1 4" id="KW-0808">Transferase</keyword>
<keyword evidence="5" id="KW-1185">Reference proteome</keyword>
<feature type="binding site" evidence="1">
    <location>
        <position position="56"/>
    </location>
    <ligand>
        <name>Mg(2+)</name>
        <dbReference type="ChEBI" id="CHEBI:18420"/>
        <label>1</label>
    </ligand>
</feature>
<feature type="binding site" evidence="1">
    <location>
        <position position="63"/>
    </location>
    <ligand>
        <name>substrate</name>
    </ligand>
</feature>
<evidence type="ECO:0000259" key="3">
    <source>
        <dbReference type="Pfam" id="PF02769"/>
    </source>
</evidence>
<dbReference type="SUPFAM" id="SSF56042">
    <property type="entry name" value="PurM C-terminal domain-like"/>
    <property type="match status" value="1"/>
</dbReference>
<feature type="binding site" evidence="1">
    <location>
        <position position="85"/>
    </location>
    <ligand>
        <name>Mg(2+)</name>
        <dbReference type="ChEBI" id="CHEBI:18420"/>
        <label>3</label>
    </ligand>
</feature>
<dbReference type="Pfam" id="PF00586">
    <property type="entry name" value="AIRS"/>
    <property type="match status" value="1"/>
</dbReference>
<dbReference type="Gene3D" id="3.90.650.10">
    <property type="entry name" value="PurM-like C-terminal domain"/>
    <property type="match status" value="1"/>
</dbReference>
<feature type="binding site" evidence="1">
    <location>
        <position position="85"/>
    </location>
    <ligand>
        <name>Mg(2+)</name>
        <dbReference type="ChEBI" id="CHEBI:18420"/>
        <label>4</label>
    </ligand>
</feature>
<evidence type="ECO:0000259" key="2">
    <source>
        <dbReference type="Pfam" id="PF00586"/>
    </source>
</evidence>
<comment type="similarity">
    <text evidence="1">Belongs to the thiamine-monophosphate kinase family.</text>
</comment>
<keyword evidence="1" id="KW-0067">ATP-binding</keyword>
<evidence type="ECO:0000256" key="1">
    <source>
        <dbReference type="HAMAP-Rule" id="MF_02128"/>
    </source>
</evidence>
<feature type="binding site" evidence="1">
    <location>
        <position position="85"/>
    </location>
    <ligand>
        <name>Mg(2+)</name>
        <dbReference type="ChEBI" id="CHEBI:18420"/>
        <label>2</label>
    </ligand>
</feature>
<protein>
    <recommendedName>
        <fullName evidence="1">Thiamine-monophosphate kinase</fullName>
        <shortName evidence="1">TMP kinase</shortName>
        <shortName evidence="1">Thiamine-phosphate kinase</shortName>
        <ecNumber evidence="1">2.7.4.16</ecNumber>
    </recommendedName>
</protein>
<sequence>MAEHLEKPLTVADLGERGTLARILPLLPSASGMTVGPGDDSAVVGLHAPEVVTTCDMMVEGPDFRRDWSHPEDIGYKAMTSNLADISAMGARPLGVIIGLAAPPDSPVADLVGIARGVAKGLSDMAPEAGVLGGDLSTAPQLTLSVTVLGQLFGLHPVLRSGARPGDVVAVTGEPGVSERGFRILNEHTTQAGGVLDPSVLAELRSQPEVLHHLAPRIDLDHGPAAAAAHATAMMDVSDGLVLDATRLAEASDVAIDFDGDAVVDDAWLMGGEDHGLLATFPPEVTLPEGFHPVGVVRDFEPSADAVGTGEVSTGGVSIDGVATPRVTVSGVAPDIERGGWDPYRDSVNTRVSP</sequence>
<evidence type="ECO:0000313" key="5">
    <source>
        <dbReference type="Proteomes" id="UP000243077"/>
    </source>
</evidence>
<comment type="catalytic activity">
    <reaction evidence="1">
        <text>thiamine phosphate + ATP = thiamine diphosphate + ADP</text>
        <dbReference type="Rhea" id="RHEA:15913"/>
        <dbReference type="ChEBI" id="CHEBI:30616"/>
        <dbReference type="ChEBI" id="CHEBI:37575"/>
        <dbReference type="ChEBI" id="CHEBI:58937"/>
        <dbReference type="ChEBI" id="CHEBI:456216"/>
        <dbReference type="EC" id="2.7.4.16"/>
    </reaction>
</comment>
<dbReference type="InterPro" id="IPR036676">
    <property type="entry name" value="PurM-like_C_sf"/>
</dbReference>
<comment type="function">
    <text evidence="1">Catalyzes the ATP-dependent phosphorylation of thiamine-monophosphate (TMP) to form thiamine-pyrophosphate (TPP), the active form of vitamin B1.</text>
</comment>
<comment type="miscellaneous">
    <text evidence="1">Reaction mechanism of ThiL seems to utilize a direct, inline transfer of the gamma-phosphate of ATP to TMP rather than a phosphorylated enzyme intermediate.</text>
</comment>
<keyword evidence="1" id="KW-0479">Metal-binding</keyword>
<feature type="binding site" evidence="1">
    <location>
        <position position="54"/>
    </location>
    <ligand>
        <name>Mg(2+)</name>
        <dbReference type="ChEBI" id="CHEBI:18420"/>
        <label>4</label>
    </ligand>
</feature>
<dbReference type="Proteomes" id="UP000243077">
    <property type="component" value="Chromosome"/>
</dbReference>
<dbReference type="GO" id="GO:0000287">
    <property type="term" value="F:magnesium ion binding"/>
    <property type="evidence" value="ECO:0007669"/>
    <property type="project" value="UniProtKB-UniRule"/>
</dbReference>
<dbReference type="AlphaFoldDB" id="A0A2L2BPG4"/>
<feature type="binding site" evidence="1">
    <location>
        <begin position="134"/>
        <end position="135"/>
    </location>
    <ligand>
        <name>ATP</name>
        <dbReference type="ChEBI" id="CHEBI:30616"/>
    </ligand>
</feature>
<dbReference type="EMBL" id="CP026923">
    <property type="protein sequence ID" value="AVG23563.1"/>
    <property type="molecule type" value="Genomic_DNA"/>
</dbReference>
<dbReference type="EC" id="2.7.4.16" evidence="1"/>
<proteinExistence type="inferred from homology"/>
<dbReference type="KEGG" id="psai:C3B54_11577"/>
<dbReference type="PANTHER" id="PTHR30270:SF0">
    <property type="entry name" value="THIAMINE-MONOPHOSPHATE KINASE"/>
    <property type="match status" value="1"/>
</dbReference>
<dbReference type="InterPro" id="IPR016188">
    <property type="entry name" value="PurM-like_N"/>
</dbReference>
<dbReference type="InterPro" id="IPR010918">
    <property type="entry name" value="PurM-like_C_dom"/>
</dbReference>
<name>A0A2L2BPG4_9MICO</name>
<feature type="domain" description="PurM-like N-terminal" evidence="2">
    <location>
        <begin position="38"/>
        <end position="151"/>
    </location>
</feature>
<organism evidence="4 5">
    <name type="scientific">Pontimonas salivibrio</name>
    <dbReference type="NCBI Taxonomy" id="1159327"/>
    <lineage>
        <taxon>Bacteria</taxon>
        <taxon>Bacillati</taxon>
        <taxon>Actinomycetota</taxon>
        <taxon>Actinomycetes</taxon>
        <taxon>Micrococcales</taxon>
        <taxon>Microbacteriaceae</taxon>
        <taxon>Pontimonas</taxon>
    </lineage>
</organism>
<keyword evidence="1" id="KW-0547">Nucleotide-binding</keyword>
<feature type="binding site" evidence="1">
    <location>
        <position position="239"/>
    </location>
    <ligand>
        <name>Mg(2+)</name>
        <dbReference type="ChEBI" id="CHEBI:18420"/>
        <label>5</label>
    </ligand>
</feature>